<dbReference type="Gramene" id="Psat07G0318000-T1">
    <property type="protein sequence ID" value="KAI5386937.1"/>
    <property type="gene ID" value="KIW84_073180"/>
</dbReference>
<protein>
    <recommendedName>
        <fullName evidence="2">FAM91 C-terminal domain-containing protein</fullName>
    </recommendedName>
</protein>
<evidence type="ECO:0000256" key="1">
    <source>
        <dbReference type="ARBA" id="ARBA00010319"/>
    </source>
</evidence>
<gene>
    <name evidence="3" type="ORF">KIW84_073180</name>
</gene>
<dbReference type="AlphaFoldDB" id="A0A9D4VNG0"/>
<dbReference type="PANTHER" id="PTHR28441">
    <property type="entry name" value="PROTEIN FAM91A1"/>
    <property type="match status" value="1"/>
</dbReference>
<sequence>MKVFCILGRSKHCNHSAFSSIKLEENLVKGSILLHCLNPLLKHSAVLVLPLSKFDLDKSGKLVTMDIPLPLKNADGSISPVEKELGISEEESSKLKSLLSDLADTMELWTVGYIRLLKLFNDREPEQFPPEEKYDWVPLSVEFGMPLFSPTMCNDVCRRLVSSELFQSGSFSEHHHAVQSLRRKLHDISSEYQATRPAAKVLYQKEQLKESSRQLMNYASGRWNPLVDPSSPISEASRWCSKVESYVKSLDRPDLLDLLVRPSSEDAEMEDVEDHRPSKRKVIYSEHKPMPMHGGSHGVAYALFVSKD</sequence>
<organism evidence="3 4">
    <name type="scientific">Pisum sativum</name>
    <name type="common">Garden pea</name>
    <name type="synonym">Lathyrus oleraceus</name>
    <dbReference type="NCBI Taxonomy" id="3888"/>
    <lineage>
        <taxon>Eukaryota</taxon>
        <taxon>Viridiplantae</taxon>
        <taxon>Streptophyta</taxon>
        <taxon>Embryophyta</taxon>
        <taxon>Tracheophyta</taxon>
        <taxon>Spermatophyta</taxon>
        <taxon>Magnoliopsida</taxon>
        <taxon>eudicotyledons</taxon>
        <taxon>Gunneridae</taxon>
        <taxon>Pentapetalae</taxon>
        <taxon>rosids</taxon>
        <taxon>fabids</taxon>
        <taxon>Fabales</taxon>
        <taxon>Fabaceae</taxon>
        <taxon>Papilionoideae</taxon>
        <taxon>50 kb inversion clade</taxon>
        <taxon>NPAAA clade</taxon>
        <taxon>Hologalegina</taxon>
        <taxon>IRL clade</taxon>
        <taxon>Fabeae</taxon>
        <taxon>Lathyrus</taxon>
    </lineage>
</organism>
<dbReference type="Pfam" id="PF14648">
    <property type="entry name" value="FAM91_C"/>
    <property type="match status" value="1"/>
</dbReference>
<name>A0A9D4VNG0_PEA</name>
<evidence type="ECO:0000259" key="2">
    <source>
        <dbReference type="Pfam" id="PF14648"/>
    </source>
</evidence>
<comment type="caution">
    <text evidence="3">The sequence shown here is derived from an EMBL/GenBank/DDBJ whole genome shotgun (WGS) entry which is preliminary data.</text>
</comment>
<dbReference type="PANTHER" id="PTHR28441:SF2">
    <property type="entry name" value="PROTEIN FAM91A1"/>
    <property type="match status" value="1"/>
</dbReference>
<dbReference type="EMBL" id="JAMSHJ010000007">
    <property type="protein sequence ID" value="KAI5386937.1"/>
    <property type="molecule type" value="Genomic_DNA"/>
</dbReference>
<accession>A0A9D4VNG0</accession>
<proteinExistence type="inferred from homology"/>
<reference evidence="3 4" key="1">
    <citation type="journal article" date="2022" name="Nat. Genet.">
        <title>Improved pea reference genome and pan-genome highlight genomic features and evolutionary characteristics.</title>
        <authorList>
            <person name="Yang T."/>
            <person name="Liu R."/>
            <person name="Luo Y."/>
            <person name="Hu S."/>
            <person name="Wang D."/>
            <person name="Wang C."/>
            <person name="Pandey M.K."/>
            <person name="Ge S."/>
            <person name="Xu Q."/>
            <person name="Li N."/>
            <person name="Li G."/>
            <person name="Huang Y."/>
            <person name="Saxena R.K."/>
            <person name="Ji Y."/>
            <person name="Li M."/>
            <person name="Yan X."/>
            <person name="He Y."/>
            <person name="Liu Y."/>
            <person name="Wang X."/>
            <person name="Xiang C."/>
            <person name="Varshney R.K."/>
            <person name="Ding H."/>
            <person name="Gao S."/>
            <person name="Zong X."/>
        </authorList>
    </citation>
    <scope>NUCLEOTIDE SEQUENCE [LARGE SCALE GENOMIC DNA]</scope>
    <source>
        <strain evidence="3 4">cv. Zhongwan 6</strain>
    </source>
</reference>
<dbReference type="Proteomes" id="UP001058974">
    <property type="component" value="Chromosome 7"/>
</dbReference>
<dbReference type="InterPro" id="IPR028097">
    <property type="entry name" value="FAM91_C_dom"/>
</dbReference>
<keyword evidence="4" id="KW-1185">Reference proteome</keyword>
<feature type="domain" description="FAM91 C-terminal" evidence="2">
    <location>
        <begin position="131"/>
        <end position="209"/>
    </location>
</feature>
<comment type="similarity">
    <text evidence="1">Belongs to the FAM91 family.</text>
</comment>
<evidence type="ECO:0000313" key="4">
    <source>
        <dbReference type="Proteomes" id="UP001058974"/>
    </source>
</evidence>
<dbReference type="InterPro" id="IPR039199">
    <property type="entry name" value="FAM91"/>
</dbReference>
<evidence type="ECO:0000313" key="3">
    <source>
        <dbReference type="EMBL" id="KAI5386937.1"/>
    </source>
</evidence>